<organism evidence="2 3">
    <name type="scientific">Bodo saltans</name>
    <name type="common">Flagellated protozoan</name>
    <dbReference type="NCBI Taxonomy" id="75058"/>
    <lineage>
        <taxon>Eukaryota</taxon>
        <taxon>Discoba</taxon>
        <taxon>Euglenozoa</taxon>
        <taxon>Kinetoplastea</taxon>
        <taxon>Metakinetoplastina</taxon>
        <taxon>Eubodonida</taxon>
        <taxon>Bodonidae</taxon>
        <taxon>Bodo</taxon>
    </lineage>
</organism>
<evidence type="ECO:0000313" key="2">
    <source>
        <dbReference type="EMBL" id="CUG08013.1"/>
    </source>
</evidence>
<keyword evidence="3" id="KW-1185">Reference proteome</keyword>
<reference evidence="3" key="1">
    <citation type="submission" date="2015-09" db="EMBL/GenBank/DDBJ databases">
        <authorList>
            <consortium name="Pathogen Informatics"/>
        </authorList>
    </citation>
    <scope>NUCLEOTIDE SEQUENCE [LARGE SCALE GENOMIC DNA]</scope>
    <source>
        <strain evidence="3">Lake Konstanz</strain>
    </source>
</reference>
<gene>
    <name evidence="2" type="ORF">BSAL_73960</name>
</gene>
<proteinExistence type="predicted"/>
<dbReference type="Proteomes" id="UP000051952">
    <property type="component" value="Unassembled WGS sequence"/>
</dbReference>
<accession>A0A0S4IXG0</accession>
<evidence type="ECO:0000256" key="1">
    <source>
        <dbReference type="SAM" id="MobiDB-lite"/>
    </source>
</evidence>
<dbReference type="AlphaFoldDB" id="A0A0S4IXG0"/>
<dbReference type="EMBL" id="CYKH01000635">
    <property type="protein sequence ID" value="CUG08013.1"/>
    <property type="molecule type" value="Genomic_DNA"/>
</dbReference>
<name>A0A0S4IXG0_BODSA</name>
<sequence length="320" mass="34623">MNEEIDFAAFGLRPVVRPQQQHLLLQHTATLHSDSPNGATRSATTSPPQQHLSVEYELGGHDEEAPLEGSRHSVGAVSAGASPQPQLTLAQLGRGSISLPSQMSSSSSNTLFWAFDISEASVQRIYQQIMFRLAMSAVQRRIIEHTFQNSGSQQHQGKSSTASAGAATVRGALSPSAFSLLTSPHCSIPFARNITDKHIAVFEHSEVRLIPRELLLFGDASSNSADHLVLVFDCDDASIVHLLSDNVPLFALLGSSGGSLHSFKSCKAAVMQLVAERRRRQPKSSEALPYGTMLLERGVVCWRFSKFAVASTLTKHLKGD</sequence>
<protein>
    <submittedName>
        <fullName evidence="2">Uncharacterized protein</fullName>
    </submittedName>
</protein>
<feature type="region of interest" description="Disordered" evidence="1">
    <location>
        <begin position="63"/>
        <end position="82"/>
    </location>
</feature>
<evidence type="ECO:0000313" key="3">
    <source>
        <dbReference type="Proteomes" id="UP000051952"/>
    </source>
</evidence>
<dbReference type="VEuPathDB" id="TriTrypDB:BSAL_73960"/>